<accession>A0AA85K808</accession>
<dbReference type="Proteomes" id="UP000050795">
    <property type="component" value="Unassembled WGS sequence"/>
</dbReference>
<evidence type="ECO:0000313" key="1">
    <source>
        <dbReference type="Proteomes" id="UP000050795"/>
    </source>
</evidence>
<reference evidence="1" key="1">
    <citation type="submission" date="2022-06" db="EMBL/GenBank/DDBJ databases">
        <authorList>
            <person name="Berger JAMES D."/>
            <person name="Berger JAMES D."/>
        </authorList>
    </citation>
    <scope>NUCLEOTIDE SEQUENCE [LARGE SCALE GENOMIC DNA]</scope>
</reference>
<dbReference type="AlphaFoldDB" id="A0AA85K808"/>
<proteinExistence type="predicted"/>
<reference evidence="2" key="2">
    <citation type="submission" date="2023-11" db="UniProtKB">
        <authorList>
            <consortium name="WormBaseParasite"/>
        </authorList>
    </citation>
    <scope>IDENTIFICATION</scope>
</reference>
<dbReference type="WBParaSite" id="TREG1_83650.1">
    <property type="protein sequence ID" value="TREG1_83650.1"/>
    <property type="gene ID" value="TREG1_83650"/>
</dbReference>
<protein>
    <submittedName>
        <fullName evidence="2">Uncharacterized protein</fullName>
    </submittedName>
</protein>
<name>A0AA85K808_TRIRE</name>
<sequence>MTAARRLSVINYETTQLDDYYIEEKLKALHDEHFDFVANPLDSVAVINHLNKDRIITSSWKSVTDIPQSELFEEFGLCEVTTTDHSASVDSSSNSVNYKKIFEESSAITPWTYILEKSNNPTHVDNNNNANSIHNEDILANYECTDVTTTVCTLDSEMSE</sequence>
<evidence type="ECO:0000313" key="2">
    <source>
        <dbReference type="WBParaSite" id="TREG1_83650.1"/>
    </source>
</evidence>
<organism evidence="1 2">
    <name type="scientific">Trichobilharzia regenti</name>
    <name type="common">Nasal bird schistosome</name>
    <dbReference type="NCBI Taxonomy" id="157069"/>
    <lineage>
        <taxon>Eukaryota</taxon>
        <taxon>Metazoa</taxon>
        <taxon>Spiralia</taxon>
        <taxon>Lophotrochozoa</taxon>
        <taxon>Platyhelminthes</taxon>
        <taxon>Trematoda</taxon>
        <taxon>Digenea</taxon>
        <taxon>Strigeidida</taxon>
        <taxon>Schistosomatoidea</taxon>
        <taxon>Schistosomatidae</taxon>
        <taxon>Trichobilharzia</taxon>
    </lineage>
</organism>
<keyword evidence="1" id="KW-1185">Reference proteome</keyword>